<dbReference type="InterPro" id="IPR005556">
    <property type="entry name" value="SUN"/>
</dbReference>
<dbReference type="PANTHER" id="PTHR31654">
    <property type="entry name" value="SECRETED BETA-GLUCOSIDASE ADG3-RELATED"/>
    <property type="match status" value="1"/>
</dbReference>
<evidence type="ECO:0000256" key="1">
    <source>
        <dbReference type="ARBA" id="ARBA00010579"/>
    </source>
</evidence>
<organism evidence="3 4">
    <name type="scientific">Smittium megazygosporum</name>
    <dbReference type="NCBI Taxonomy" id="133381"/>
    <lineage>
        <taxon>Eukaryota</taxon>
        <taxon>Fungi</taxon>
        <taxon>Fungi incertae sedis</taxon>
        <taxon>Zoopagomycota</taxon>
        <taxon>Kickxellomycotina</taxon>
        <taxon>Harpellomycetes</taxon>
        <taxon>Harpellales</taxon>
        <taxon>Legeriomycetaceae</taxon>
        <taxon>Smittium</taxon>
    </lineage>
</organism>
<comment type="similarity">
    <text evidence="1">Belongs to the SUN family.</text>
</comment>
<accession>A0A2T9ZKB6</accession>
<proteinExistence type="inferred from homology"/>
<feature type="chain" id="PRO_5015769537" evidence="2">
    <location>
        <begin position="24"/>
        <end position="349"/>
    </location>
</feature>
<evidence type="ECO:0000313" key="3">
    <source>
        <dbReference type="EMBL" id="PVV05028.1"/>
    </source>
</evidence>
<keyword evidence="4" id="KW-1185">Reference proteome</keyword>
<name>A0A2T9ZKB6_9FUNG</name>
<evidence type="ECO:0000313" key="4">
    <source>
        <dbReference type="Proteomes" id="UP000245609"/>
    </source>
</evidence>
<dbReference type="PANTHER" id="PTHR31654:SF0">
    <property type="entry name" value="SECRETED BETA-GLUCOSIDASE ADG3-RELATED"/>
    <property type="match status" value="1"/>
</dbReference>
<protein>
    <submittedName>
        <fullName evidence="3">Uncharacterized protein</fullName>
    </submittedName>
</protein>
<feature type="signal peptide" evidence="2">
    <location>
        <begin position="1"/>
        <end position="23"/>
    </location>
</feature>
<dbReference type="Proteomes" id="UP000245609">
    <property type="component" value="Unassembled WGS sequence"/>
</dbReference>
<keyword evidence="2" id="KW-0732">Signal</keyword>
<comment type="caution">
    <text evidence="3">The sequence shown here is derived from an EMBL/GenBank/DDBJ whole genome shotgun (WGS) entry which is preliminary data.</text>
</comment>
<evidence type="ECO:0000256" key="2">
    <source>
        <dbReference type="SAM" id="SignalP"/>
    </source>
</evidence>
<dbReference type="AlphaFoldDB" id="A0A2T9ZKB6"/>
<dbReference type="EMBL" id="MBFS01000048">
    <property type="protein sequence ID" value="PVV05028.1"/>
    <property type="molecule type" value="Genomic_DNA"/>
</dbReference>
<reference evidence="3 4" key="1">
    <citation type="journal article" date="2018" name="MBio">
        <title>Comparative Genomics Reveals the Core Gene Toolbox for the Fungus-Insect Symbiosis.</title>
        <authorList>
            <person name="Wang Y."/>
            <person name="Stata M."/>
            <person name="Wang W."/>
            <person name="Stajich J.E."/>
            <person name="White M.M."/>
            <person name="Moncalvo J.M."/>
        </authorList>
    </citation>
    <scope>NUCLEOTIDE SEQUENCE [LARGE SCALE GENOMIC DNA]</scope>
    <source>
        <strain evidence="3 4">SC-DP-2</strain>
    </source>
</reference>
<dbReference type="OrthoDB" id="5554151at2759"/>
<sequence>MLSIKLLFIQTFVFLVISHSVSSEDHSGGQSIGYQEDGLSQNITYFGKGKQEGTTALPKRDYSNIENRRHWGRGRGFHGKYGRNGHFGGHRFARCCKFPWKGPNNHYVYPITPYQLNDGWAMSPDQQCKFGSWCPYACQPGYYSAQWDPQSANPTGKGSMNGGLYCDENGILKKPFPDRPYCMRGMGNVIINNTLPKPVSACQTVYPGNEAMIIPSTAPGRGFVRLNVVPKTYWLRTSAQFYVNLDGTNDENCVWGKPDVPMGNWGPYIFGAGQAADGNTYVSVRYNPLYVEAKHDPKRAYNVRVRCVSGKCVFPPPNECKCEKGICSLRDGCTVTLTDNARAQFVLYQ</sequence>
<gene>
    <name evidence="3" type="ORF">BB560_000457</name>
</gene>
<dbReference type="STRING" id="133381.A0A2T9ZKB6"/>
<dbReference type="InterPro" id="IPR053088">
    <property type="entry name" value="Beta-glucosidase/SUN-like"/>
</dbReference>
<dbReference type="Pfam" id="PF03856">
    <property type="entry name" value="SUN"/>
    <property type="match status" value="1"/>
</dbReference>